<evidence type="ECO:0000256" key="4">
    <source>
        <dbReference type="ARBA" id="ARBA00023125"/>
    </source>
</evidence>
<evidence type="ECO:0000259" key="8">
    <source>
        <dbReference type="Pfam" id="PF08281"/>
    </source>
</evidence>
<dbReference type="PANTHER" id="PTHR43133">
    <property type="entry name" value="RNA POLYMERASE ECF-TYPE SIGMA FACTO"/>
    <property type="match status" value="1"/>
</dbReference>
<dbReference type="InterPro" id="IPR013249">
    <property type="entry name" value="RNA_pol_sigma70_r4_t2"/>
</dbReference>
<proteinExistence type="inferred from homology"/>
<evidence type="ECO:0000256" key="3">
    <source>
        <dbReference type="ARBA" id="ARBA00023082"/>
    </source>
</evidence>
<dbReference type="GO" id="GO:0016987">
    <property type="term" value="F:sigma factor activity"/>
    <property type="evidence" value="ECO:0007669"/>
    <property type="project" value="UniProtKB-KW"/>
</dbReference>
<dbReference type="AlphaFoldDB" id="A0A1W6MNW1"/>
<dbReference type="SUPFAM" id="SSF88659">
    <property type="entry name" value="Sigma3 and sigma4 domains of RNA polymerase sigma factors"/>
    <property type="match status" value="1"/>
</dbReference>
<dbReference type="InterPro" id="IPR007627">
    <property type="entry name" value="RNA_pol_sigma70_r2"/>
</dbReference>
<dbReference type="InterPro" id="IPR036388">
    <property type="entry name" value="WH-like_DNA-bd_sf"/>
</dbReference>
<dbReference type="InterPro" id="IPR039425">
    <property type="entry name" value="RNA_pol_sigma-70-like"/>
</dbReference>
<keyword evidence="4 6" id="KW-0238">DNA-binding</keyword>
<dbReference type="NCBIfam" id="TIGR02937">
    <property type="entry name" value="sigma70-ECF"/>
    <property type="match status" value="1"/>
</dbReference>
<dbReference type="InterPro" id="IPR013325">
    <property type="entry name" value="RNA_pol_sigma_r2"/>
</dbReference>
<accession>A0A1W6MNW1</accession>
<gene>
    <name evidence="9" type="ORF">BST97_15380</name>
</gene>
<dbReference type="EMBL" id="CP019344">
    <property type="protein sequence ID" value="ARN79257.1"/>
    <property type="molecule type" value="Genomic_DNA"/>
</dbReference>
<evidence type="ECO:0000256" key="1">
    <source>
        <dbReference type="ARBA" id="ARBA00010641"/>
    </source>
</evidence>
<evidence type="ECO:0000256" key="5">
    <source>
        <dbReference type="ARBA" id="ARBA00023163"/>
    </source>
</evidence>
<dbReference type="Pfam" id="PF08281">
    <property type="entry name" value="Sigma70_r4_2"/>
    <property type="match status" value="1"/>
</dbReference>
<dbReference type="InterPro" id="IPR000838">
    <property type="entry name" value="RNA_pol_sigma70_ECF_CS"/>
</dbReference>
<dbReference type="Pfam" id="PF04542">
    <property type="entry name" value="Sigma70_r2"/>
    <property type="match status" value="1"/>
</dbReference>
<dbReference type="PROSITE" id="PS01063">
    <property type="entry name" value="SIGMA70_ECF"/>
    <property type="match status" value="1"/>
</dbReference>
<dbReference type="RefSeq" id="WP_085768060.1">
    <property type="nucleotide sequence ID" value="NZ_CP019344.1"/>
</dbReference>
<dbReference type="GO" id="GO:0003677">
    <property type="term" value="F:DNA binding"/>
    <property type="evidence" value="ECO:0007669"/>
    <property type="project" value="UniProtKB-KW"/>
</dbReference>
<dbReference type="CDD" id="cd06171">
    <property type="entry name" value="Sigma70_r4"/>
    <property type="match status" value="1"/>
</dbReference>
<dbReference type="Gene3D" id="1.10.1740.10">
    <property type="match status" value="1"/>
</dbReference>
<protein>
    <recommendedName>
        <fullName evidence="6">RNA polymerase sigma factor</fullName>
    </recommendedName>
</protein>
<organism evidence="9 10">
    <name type="scientific">Nonlabens spongiae</name>
    <dbReference type="NCBI Taxonomy" id="331648"/>
    <lineage>
        <taxon>Bacteria</taxon>
        <taxon>Pseudomonadati</taxon>
        <taxon>Bacteroidota</taxon>
        <taxon>Flavobacteriia</taxon>
        <taxon>Flavobacteriales</taxon>
        <taxon>Flavobacteriaceae</taxon>
        <taxon>Nonlabens</taxon>
    </lineage>
</organism>
<dbReference type="SUPFAM" id="SSF88946">
    <property type="entry name" value="Sigma2 domain of RNA polymerase sigma factors"/>
    <property type="match status" value="1"/>
</dbReference>
<dbReference type="GO" id="GO:0006352">
    <property type="term" value="P:DNA-templated transcription initiation"/>
    <property type="evidence" value="ECO:0007669"/>
    <property type="project" value="InterPro"/>
</dbReference>
<feature type="domain" description="RNA polymerase sigma factor 70 region 4 type 2" evidence="8">
    <location>
        <begin position="124"/>
        <end position="172"/>
    </location>
</feature>
<dbReference type="Gene3D" id="1.10.10.10">
    <property type="entry name" value="Winged helix-like DNA-binding domain superfamily/Winged helix DNA-binding domain"/>
    <property type="match status" value="1"/>
</dbReference>
<evidence type="ECO:0000259" key="7">
    <source>
        <dbReference type="Pfam" id="PF04542"/>
    </source>
</evidence>
<dbReference type="OrthoDB" id="9780326at2"/>
<dbReference type="InterPro" id="IPR014284">
    <property type="entry name" value="RNA_pol_sigma-70_dom"/>
</dbReference>
<evidence type="ECO:0000313" key="9">
    <source>
        <dbReference type="EMBL" id="ARN79257.1"/>
    </source>
</evidence>
<evidence type="ECO:0000256" key="2">
    <source>
        <dbReference type="ARBA" id="ARBA00023015"/>
    </source>
</evidence>
<comment type="similarity">
    <text evidence="1 6">Belongs to the sigma-70 factor family. ECF subfamily.</text>
</comment>
<keyword evidence="3 6" id="KW-0731">Sigma factor</keyword>
<dbReference type="InterPro" id="IPR013324">
    <property type="entry name" value="RNA_pol_sigma_r3/r4-like"/>
</dbReference>
<dbReference type="STRING" id="331648.BST97_15380"/>
<evidence type="ECO:0000256" key="6">
    <source>
        <dbReference type="RuleBase" id="RU000716"/>
    </source>
</evidence>
<keyword evidence="2 6" id="KW-0805">Transcription regulation</keyword>
<keyword evidence="10" id="KW-1185">Reference proteome</keyword>
<evidence type="ECO:0000313" key="10">
    <source>
        <dbReference type="Proteomes" id="UP000193431"/>
    </source>
</evidence>
<feature type="domain" description="RNA polymerase sigma-70 region 2" evidence="7">
    <location>
        <begin position="26"/>
        <end position="93"/>
    </location>
</feature>
<name>A0A1W6MNW1_9FLAO</name>
<dbReference type="PANTHER" id="PTHR43133:SF51">
    <property type="entry name" value="RNA POLYMERASE SIGMA FACTOR"/>
    <property type="match status" value="1"/>
</dbReference>
<sequence>MSSIAEQDLLDKLRDPDQFESGFSLLVKKYSEQMYWQIRKIVITHEDADDVLQQVFIKVFKGFKNFKGDSKLSTWLYRICYNESMTHLKKKSRQLQLSDGEMLQRLTENLEADVYFTGDKIQIELQKALAQLPDRQREVFNMRYFDDLKFQEIAEILNLTEGAVKSSYHHAANKVKEFITSD</sequence>
<keyword evidence="5 6" id="KW-0804">Transcription</keyword>
<dbReference type="Proteomes" id="UP000193431">
    <property type="component" value="Chromosome"/>
</dbReference>
<reference evidence="9 10" key="1">
    <citation type="submission" date="2016-11" db="EMBL/GenBank/DDBJ databases">
        <title>Trade-off between light-utilization and light-protection in marine flavobacteria.</title>
        <authorList>
            <person name="Kumagai Y."/>
        </authorList>
    </citation>
    <scope>NUCLEOTIDE SEQUENCE [LARGE SCALE GENOMIC DNA]</scope>
    <source>
        <strain evidence="9 10">JCM 13191</strain>
    </source>
</reference>